<dbReference type="InterPro" id="IPR012434">
    <property type="entry name" value="DUF1631"/>
</dbReference>
<reference evidence="2" key="1">
    <citation type="journal article" date="2019" name="Int. J. Syst. Evol. Microbiol.">
        <title>The Global Catalogue of Microorganisms (GCM) 10K type strain sequencing project: providing services to taxonomists for standard genome sequencing and annotation.</title>
        <authorList>
            <consortium name="The Broad Institute Genomics Platform"/>
            <consortium name="The Broad Institute Genome Sequencing Center for Infectious Disease"/>
            <person name="Wu L."/>
            <person name="Ma J."/>
        </authorList>
    </citation>
    <scope>NUCLEOTIDE SEQUENCE [LARGE SCALE GENOMIC DNA]</scope>
    <source>
        <strain evidence="2">CCM 7480</strain>
    </source>
</reference>
<dbReference type="EMBL" id="JBHRVV010000001">
    <property type="protein sequence ID" value="MFC3458263.1"/>
    <property type="molecule type" value="Genomic_DNA"/>
</dbReference>
<dbReference type="Pfam" id="PF07793">
    <property type="entry name" value="DUF1631"/>
    <property type="match status" value="1"/>
</dbReference>
<proteinExistence type="predicted"/>
<comment type="caution">
    <text evidence="1">The sequence shown here is derived from an EMBL/GenBank/DDBJ whole genome shotgun (WGS) entry which is preliminary data.</text>
</comment>
<gene>
    <name evidence="1" type="ORF">ACFOPH_08390</name>
</gene>
<keyword evidence="2" id="KW-1185">Reference proteome</keyword>
<evidence type="ECO:0000313" key="2">
    <source>
        <dbReference type="Proteomes" id="UP001595665"/>
    </source>
</evidence>
<dbReference type="RefSeq" id="WP_379734730.1">
    <property type="nucleotide sequence ID" value="NZ_JBHRVV010000001.1"/>
</dbReference>
<name>A0ABV7PJE4_9BURK</name>
<evidence type="ECO:0000313" key="1">
    <source>
        <dbReference type="EMBL" id="MFC3458263.1"/>
    </source>
</evidence>
<dbReference type="Proteomes" id="UP001595665">
    <property type="component" value="Unassembled WGS sequence"/>
</dbReference>
<organism evidence="1 2">
    <name type="scientific">Massilia haematophila</name>
    <dbReference type="NCBI Taxonomy" id="457923"/>
    <lineage>
        <taxon>Bacteria</taxon>
        <taxon>Pseudomonadati</taxon>
        <taxon>Pseudomonadota</taxon>
        <taxon>Betaproteobacteria</taxon>
        <taxon>Burkholderiales</taxon>
        <taxon>Oxalobacteraceae</taxon>
        <taxon>Telluria group</taxon>
        <taxon>Massilia</taxon>
    </lineage>
</organism>
<accession>A0ABV7PJE4</accession>
<protein>
    <submittedName>
        <fullName evidence="1">DUF1631 family protein</fullName>
    </submittedName>
</protein>
<sequence>MAHASNETSSTRPQPAPPREMLFELVRTAASGAGGQLGAMVNRLVTVLLDMTTAGNDAQLVYRRTRAGNLLKNNSYAFIHLASQAIERSLAQAAAELAPALAPPPDAGLDNLSLVPLEVMDTRVAFGALCRPFEIAHSEVLASLCVRLGLLLGREVLRPNQNPLHPEVFLTAVHEAWCEFEPDTGAHELLLPLLQPDLFLDLGELLEAADKTLRAHGKQARERFHIRKTDDTAAARARRSGMDAALAQQLRKLLGDADGEPAAPLVPELPHMPQGSGWRPSAAAGFSAAAPGVPGAGVAGQHAATTGQPGAQAFAGTAPPAAVGPGLQAMPGEAPTGTIAAGAVPGGLPLFVVAGQGSAAPAGFLAGAPQAAAGGPNVEGGVAAAGFMAAGAPFFAAAGLPGQPGLAPGGTPQPQAGSLLDLLAAIQLVAPDTPAPAAMAGISAGTSTGTSASAGPHQVFYLPRLKQSLPQGSLSRGEENTLDLLSRIFETVLLDDSIPLETRELIRFLQVPVLKAALLDQSFFFEEMHPARRMIDLLSRMGWEQRQAADDPVVQAMRRGVDRIGREPGAEPQAFAAAVAEVEAELAAEEQATEAAIAQPIARATKVERQTVAARSARRVVEQRLGDGALVAVVARFLERRWVDVLTFAHLIDEERPGAVENATRAMDDLVWTVKPKATQEERRALIAKLPPLLATLNKWLDAIKWQDADRLHFFAELAECHLQIVRAPLELSPERQLELAVEAAQQDALRRIAQEQAAAAGEAAAEEDGDEAAARVDDLERGMRLEFAEPDGSVRKVKLAWVSPRRTLFIFSTGPRQEAFSLPAEKLVEAFRSGSVTLVAMEGVVGRVLTEALREAVNDPAPLSALA</sequence>